<reference evidence="3" key="1">
    <citation type="submission" date="2016-10" db="EMBL/GenBank/DDBJ databases">
        <authorList>
            <person name="Varghese N."/>
            <person name="Submissions S."/>
        </authorList>
    </citation>
    <scope>NUCLEOTIDE SEQUENCE [LARGE SCALE GENOMIC DNA]</scope>
    <source>
        <strain evidence="3">DSM 7481</strain>
    </source>
</reference>
<evidence type="ECO:0000313" key="2">
    <source>
        <dbReference type="EMBL" id="SFE25477.1"/>
    </source>
</evidence>
<dbReference type="RefSeq" id="WP_092957370.1">
    <property type="nucleotide sequence ID" value="NZ_FOMQ01000022.1"/>
</dbReference>
<organism evidence="2 3">
    <name type="scientific">Paracidovorax konjaci</name>
    <dbReference type="NCBI Taxonomy" id="32040"/>
    <lineage>
        <taxon>Bacteria</taxon>
        <taxon>Pseudomonadati</taxon>
        <taxon>Pseudomonadota</taxon>
        <taxon>Betaproteobacteria</taxon>
        <taxon>Burkholderiales</taxon>
        <taxon>Comamonadaceae</taxon>
        <taxon>Paracidovorax</taxon>
    </lineage>
</organism>
<dbReference type="Proteomes" id="UP000199517">
    <property type="component" value="Unassembled WGS sequence"/>
</dbReference>
<dbReference type="AlphaFoldDB" id="A0A1I1Z195"/>
<feature type="signal peptide" evidence="1">
    <location>
        <begin position="1"/>
        <end position="34"/>
    </location>
</feature>
<dbReference type="OrthoDB" id="4205621at2"/>
<sequence length="158" mass="17207">MTHGKTTHPPRIRTLFLSLALAGAACATAGAAMAEEAARIPAIKLYNTPDHQAAFVRGTIPALRKVPSQEFWLSNSVEPWEQSTHPAPRRQYVVTLQGELEFRVSDGSTFRLAPGTVLLAEDTQGAGHSWKMLPPATEWVRAYIPMVPGSSDGFEPSR</sequence>
<dbReference type="EMBL" id="FOMQ01000022">
    <property type="protein sequence ID" value="SFE25477.1"/>
    <property type="molecule type" value="Genomic_DNA"/>
</dbReference>
<proteinExistence type="predicted"/>
<accession>A0A1I1Z195</accession>
<evidence type="ECO:0000313" key="3">
    <source>
        <dbReference type="Proteomes" id="UP000199517"/>
    </source>
</evidence>
<feature type="chain" id="PRO_5011750147" description="Cupin domain-containing protein" evidence="1">
    <location>
        <begin position="35"/>
        <end position="158"/>
    </location>
</feature>
<evidence type="ECO:0008006" key="4">
    <source>
        <dbReference type="Google" id="ProtNLM"/>
    </source>
</evidence>
<dbReference type="Gene3D" id="2.60.120.10">
    <property type="entry name" value="Jelly Rolls"/>
    <property type="match status" value="1"/>
</dbReference>
<evidence type="ECO:0000256" key="1">
    <source>
        <dbReference type="SAM" id="SignalP"/>
    </source>
</evidence>
<name>A0A1I1Z195_9BURK</name>
<dbReference type="InterPro" id="IPR014710">
    <property type="entry name" value="RmlC-like_jellyroll"/>
</dbReference>
<keyword evidence="3" id="KW-1185">Reference proteome</keyword>
<dbReference type="PROSITE" id="PS51257">
    <property type="entry name" value="PROKAR_LIPOPROTEIN"/>
    <property type="match status" value="1"/>
</dbReference>
<protein>
    <recommendedName>
        <fullName evidence="4">Cupin domain-containing protein</fullName>
    </recommendedName>
</protein>
<gene>
    <name evidence="2" type="ORF">SAMN04489710_12223</name>
</gene>
<keyword evidence="1" id="KW-0732">Signal</keyword>
<dbReference type="STRING" id="32040.SAMN04489710_12223"/>